<evidence type="ECO:0000313" key="1">
    <source>
        <dbReference type="EMBL" id="XBH17208.1"/>
    </source>
</evidence>
<organism evidence="1">
    <name type="scientific">Telmatobacter sp. DSM 110680</name>
    <dbReference type="NCBI Taxonomy" id="3036704"/>
    <lineage>
        <taxon>Bacteria</taxon>
        <taxon>Pseudomonadati</taxon>
        <taxon>Acidobacteriota</taxon>
        <taxon>Terriglobia</taxon>
        <taxon>Terriglobales</taxon>
        <taxon>Acidobacteriaceae</taxon>
        <taxon>Telmatobacter</taxon>
    </lineage>
</organism>
<gene>
    <name evidence="1" type="ORF">P8935_21905</name>
</gene>
<name>A0AAU7DIT8_9BACT</name>
<dbReference type="EMBL" id="CP121196">
    <property type="protein sequence ID" value="XBH17208.1"/>
    <property type="molecule type" value="Genomic_DNA"/>
</dbReference>
<reference evidence="1" key="1">
    <citation type="submission" date="2023-03" db="EMBL/GenBank/DDBJ databases">
        <title>Edaphobacter sp.</title>
        <authorList>
            <person name="Huber K.J."/>
            <person name="Papendorf J."/>
            <person name="Pilke C."/>
            <person name="Bunk B."/>
            <person name="Sproeer C."/>
            <person name="Pester M."/>
        </authorList>
    </citation>
    <scope>NUCLEOTIDE SEQUENCE</scope>
    <source>
        <strain evidence="1">DSM 110680</strain>
    </source>
</reference>
<dbReference type="RefSeq" id="WP_348262439.1">
    <property type="nucleotide sequence ID" value="NZ_CP121196.1"/>
</dbReference>
<accession>A0AAU7DIT8</accession>
<protein>
    <submittedName>
        <fullName evidence="1">Uncharacterized protein</fullName>
    </submittedName>
</protein>
<dbReference type="AlphaFoldDB" id="A0AAU7DIT8"/>
<proteinExistence type="predicted"/>
<sequence>MTKCLLAFAVSIPLCGQCQSYAHSPFYMTTSSVPLTAHVEGFAHGDIKANGVVIDLSESVPSSSPDFDEIRGWSVGTWVDRNNPTHTFHFYIQYDRMNPVVVFGYDLLVEPVKGTDKIKCTFSALTDPENRLTLRNKDVAPVALSADLSPVLIKSGDVISIKTLPLGEGKIASIHYLRLTRIDLTPNFDSAQ</sequence>